<accession>A0A5B9QFE9</accession>
<dbReference type="OrthoDB" id="9806320at2"/>
<evidence type="ECO:0000313" key="8">
    <source>
        <dbReference type="Proteomes" id="UP000323917"/>
    </source>
</evidence>
<evidence type="ECO:0000256" key="2">
    <source>
        <dbReference type="ARBA" id="ARBA00022692"/>
    </source>
</evidence>
<evidence type="ECO:0000256" key="3">
    <source>
        <dbReference type="ARBA" id="ARBA00022989"/>
    </source>
</evidence>
<feature type="transmembrane region" description="Helical" evidence="5">
    <location>
        <begin position="144"/>
        <end position="162"/>
    </location>
</feature>
<proteinExistence type="predicted"/>
<dbReference type="RefSeq" id="WP_148074131.1">
    <property type="nucleotide sequence ID" value="NZ_CP042913.1"/>
</dbReference>
<feature type="transmembrane region" description="Helical" evidence="5">
    <location>
        <begin position="401"/>
        <end position="418"/>
    </location>
</feature>
<feature type="domain" description="O-antigen ligase-related" evidence="6">
    <location>
        <begin position="230"/>
        <end position="374"/>
    </location>
</feature>
<protein>
    <submittedName>
        <fullName evidence="7">O-Antigen ligase</fullName>
    </submittedName>
</protein>
<evidence type="ECO:0000259" key="6">
    <source>
        <dbReference type="Pfam" id="PF04932"/>
    </source>
</evidence>
<feature type="transmembrane region" description="Helical" evidence="5">
    <location>
        <begin position="192"/>
        <end position="213"/>
    </location>
</feature>
<evidence type="ECO:0000256" key="1">
    <source>
        <dbReference type="ARBA" id="ARBA00004141"/>
    </source>
</evidence>
<organism evidence="7 8">
    <name type="scientific">Bythopirellula goksoeyrii</name>
    <dbReference type="NCBI Taxonomy" id="1400387"/>
    <lineage>
        <taxon>Bacteria</taxon>
        <taxon>Pseudomonadati</taxon>
        <taxon>Planctomycetota</taxon>
        <taxon>Planctomycetia</taxon>
        <taxon>Pirellulales</taxon>
        <taxon>Lacipirellulaceae</taxon>
        <taxon>Bythopirellula</taxon>
    </lineage>
</organism>
<feature type="transmembrane region" description="Helical" evidence="5">
    <location>
        <begin position="81"/>
        <end position="101"/>
    </location>
</feature>
<dbReference type="InterPro" id="IPR051533">
    <property type="entry name" value="WaaL-like"/>
</dbReference>
<feature type="transmembrane region" description="Helical" evidence="5">
    <location>
        <begin position="358"/>
        <end position="380"/>
    </location>
</feature>
<sequence length="470" mass="52347">MVILIAIFALAFLSWVFVYARFGTLLLGCTLFVTLGYVLTRDVWQFHLGPIPLTIDRLVLSAMVVLFAWRWRRGQLTCKPLGIVDLLGGLLVAYLVVRWAFTEAPPSAASSVSPSWRLIASFLMPAVLYGIVRNSELNFRQWKWLLGGLTVFGLYLAITGIAEVKGQWWAVFPRYIADPTLGAHFGRARGPALMSVSLGVYLTICFWAAWFLWAEMGRRGRMLLMCVMPLMALALYYTYTRSCWLGLAVGLAVIPLIQLPRTWRPLFAAGLAVTTCLAALFVGGNLINMGRQDSNGSASHSVFQRESFAVVSLRMFEDAPLFGCGFGRFYDKKMPYLNERSQQIELESIRGLDHHNTYLSILTETGLIGFILFLALLFAWMRLAWMLAHDNTRPAWMRAQGMLNLAVLITYCVNALFHDLTLLPSEQWTLCLITGISVGITSTARHSVTNSYLAGTPRVPGFPGGKCATG</sequence>
<keyword evidence="2 5" id="KW-0812">Transmembrane</keyword>
<dbReference type="EMBL" id="CP042913">
    <property type="protein sequence ID" value="QEG35636.1"/>
    <property type="molecule type" value="Genomic_DNA"/>
</dbReference>
<keyword evidence="4 5" id="KW-0472">Membrane</keyword>
<dbReference type="PANTHER" id="PTHR37422">
    <property type="entry name" value="TEICHURONIC ACID BIOSYNTHESIS PROTEIN TUAE"/>
    <property type="match status" value="1"/>
</dbReference>
<gene>
    <name evidence="7" type="ORF">Pr1d_29380</name>
</gene>
<keyword evidence="3 5" id="KW-1133">Transmembrane helix</keyword>
<dbReference type="InterPro" id="IPR007016">
    <property type="entry name" value="O-antigen_ligase-rel_domated"/>
</dbReference>
<dbReference type="Pfam" id="PF04932">
    <property type="entry name" value="Wzy_C"/>
    <property type="match status" value="1"/>
</dbReference>
<evidence type="ECO:0000256" key="4">
    <source>
        <dbReference type="ARBA" id="ARBA00023136"/>
    </source>
</evidence>
<dbReference type="PANTHER" id="PTHR37422:SF23">
    <property type="entry name" value="TEICHURONIC ACID BIOSYNTHESIS PROTEIN TUAE"/>
    <property type="match status" value="1"/>
</dbReference>
<dbReference type="KEGG" id="bgok:Pr1d_29380"/>
<dbReference type="Proteomes" id="UP000323917">
    <property type="component" value="Chromosome"/>
</dbReference>
<feature type="transmembrane region" description="Helical" evidence="5">
    <location>
        <begin position="244"/>
        <end position="259"/>
    </location>
</feature>
<name>A0A5B9QFE9_9BACT</name>
<reference evidence="7 8" key="1">
    <citation type="submission" date="2019-08" db="EMBL/GenBank/DDBJ databases">
        <title>Deep-cultivation of Planctomycetes and their phenomic and genomic characterization uncovers novel biology.</title>
        <authorList>
            <person name="Wiegand S."/>
            <person name="Jogler M."/>
            <person name="Boedeker C."/>
            <person name="Pinto D."/>
            <person name="Vollmers J."/>
            <person name="Rivas-Marin E."/>
            <person name="Kohn T."/>
            <person name="Peeters S.H."/>
            <person name="Heuer A."/>
            <person name="Rast P."/>
            <person name="Oberbeckmann S."/>
            <person name="Bunk B."/>
            <person name="Jeske O."/>
            <person name="Meyerdierks A."/>
            <person name="Storesund J.E."/>
            <person name="Kallscheuer N."/>
            <person name="Luecker S."/>
            <person name="Lage O.M."/>
            <person name="Pohl T."/>
            <person name="Merkel B.J."/>
            <person name="Hornburger P."/>
            <person name="Mueller R.-W."/>
            <person name="Bruemmer F."/>
            <person name="Labrenz M."/>
            <person name="Spormann A.M."/>
            <person name="Op den Camp H."/>
            <person name="Overmann J."/>
            <person name="Amann R."/>
            <person name="Jetten M.S.M."/>
            <person name="Mascher T."/>
            <person name="Medema M.H."/>
            <person name="Devos D.P."/>
            <person name="Kaster A.-K."/>
            <person name="Ovreas L."/>
            <person name="Rohde M."/>
            <person name="Galperin M.Y."/>
            <person name="Jogler C."/>
        </authorList>
    </citation>
    <scope>NUCLEOTIDE SEQUENCE [LARGE SCALE GENOMIC DNA]</scope>
    <source>
        <strain evidence="7 8">Pr1d</strain>
    </source>
</reference>
<comment type="subcellular location">
    <subcellularLocation>
        <location evidence="1">Membrane</location>
        <topology evidence="1">Multi-pass membrane protein</topology>
    </subcellularLocation>
</comment>
<dbReference type="AlphaFoldDB" id="A0A5B9QFE9"/>
<dbReference type="GO" id="GO:0016020">
    <property type="term" value="C:membrane"/>
    <property type="evidence" value="ECO:0007669"/>
    <property type="project" value="UniProtKB-SubCell"/>
</dbReference>
<dbReference type="GO" id="GO:0016874">
    <property type="term" value="F:ligase activity"/>
    <property type="evidence" value="ECO:0007669"/>
    <property type="project" value="UniProtKB-KW"/>
</dbReference>
<evidence type="ECO:0000313" key="7">
    <source>
        <dbReference type="EMBL" id="QEG35636.1"/>
    </source>
</evidence>
<feature type="transmembrane region" description="Helical" evidence="5">
    <location>
        <begin position="44"/>
        <end position="69"/>
    </location>
</feature>
<keyword evidence="8" id="KW-1185">Reference proteome</keyword>
<keyword evidence="7" id="KW-0436">Ligase</keyword>
<feature type="transmembrane region" description="Helical" evidence="5">
    <location>
        <begin position="266"/>
        <end position="287"/>
    </location>
</feature>
<evidence type="ECO:0000256" key="5">
    <source>
        <dbReference type="SAM" id="Phobius"/>
    </source>
</evidence>
<feature type="transmembrane region" description="Helical" evidence="5">
    <location>
        <begin position="113"/>
        <end position="132"/>
    </location>
</feature>